<dbReference type="EMBL" id="JABZFZ010000238">
    <property type="protein sequence ID" value="MBF0940226.1"/>
    <property type="molecule type" value="Genomic_DNA"/>
</dbReference>
<evidence type="ECO:0000313" key="2">
    <source>
        <dbReference type="Proteomes" id="UP000718630"/>
    </source>
</evidence>
<comment type="caution">
    <text evidence="1">The sequence shown here is derived from an EMBL/GenBank/DDBJ whole genome shotgun (WGS) entry which is preliminary data.</text>
</comment>
<dbReference type="Proteomes" id="UP000718630">
    <property type="component" value="Unassembled WGS sequence"/>
</dbReference>
<feature type="non-terminal residue" evidence="1">
    <location>
        <position position="1"/>
    </location>
</feature>
<organism evidence="1 2">
    <name type="scientific">Schaalia georgiae</name>
    <dbReference type="NCBI Taxonomy" id="52768"/>
    <lineage>
        <taxon>Bacteria</taxon>
        <taxon>Bacillati</taxon>
        <taxon>Actinomycetota</taxon>
        <taxon>Actinomycetes</taxon>
        <taxon>Actinomycetales</taxon>
        <taxon>Actinomycetaceae</taxon>
        <taxon>Schaalia</taxon>
    </lineage>
</organism>
<reference evidence="1" key="1">
    <citation type="submission" date="2020-04" db="EMBL/GenBank/DDBJ databases">
        <title>Deep metagenomics examines the oral microbiome during advanced dental caries in children, revealing novel taxa and co-occurrences with host molecules.</title>
        <authorList>
            <person name="Baker J.L."/>
            <person name="Morton J.T."/>
            <person name="Dinis M."/>
            <person name="Alvarez R."/>
            <person name="Tran N.C."/>
            <person name="Knight R."/>
            <person name="Edlund A."/>
        </authorList>
    </citation>
    <scope>NUCLEOTIDE SEQUENCE</scope>
    <source>
        <strain evidence="1">JCVI_32_bin.64</strain>
    </source>
</reference>
<proteinExistence type="predicted"/>
<protein>
    <submittedName>
        <fullName evidence="1">Uncharacterized protein</fullName>
    </submittedName>
</protein>
<name>A0A929MZ69_9ACTO</name>
<dbReference type="AlphaFoldDB" id="A0A929MZ69"/>
<accession>A0A929MZ69</accession>
<gene>
    <name evidence="1" type="ORF">HXK03_05060</name>
</gene>
<sequence length="308" mass="31566">ARQGYREVGGLSLTPLYAEPVLAASGFAGAQAVFTDSSGATWSVARVRPGDASSIPAAYAAEPVWQELSAPIRQLSRHRLLVARASARDDGRLSAGAAVRASMGAAHTGWEGAPGPFEVVDGTVSGGDRRGLVVAGRSLALRGAARALGAGLATELFGLAVGARVRCLVLGGELLGMTAREGAIHVPDDLGGVWWPGLDRVTRSWVGALPEGVGAPRPGDGVGASGPSQVREVVGRWCQRVLDAGPSVLASPALERDRAWAVAAGAPFAARLLGGMEAATHQGSRRFDGTWEADAPALLVAWLAASQY</sequence>
<evidence type="ECO:0000313" key="1">
    <source>
        <dbReference type="EMBL" id="MBF0940226.1"/>
    </source>
</evidence>